<dbReference type="Pfam" id="PF03144">
    <property type="entry name" value="GTP_EFTU_D2"/>
    <property type="match status" value="1"/>
</dbReference>
<evidence type="ECO:0000256" key="1">
    <source>
        <dbReference type="ARBA" id="ARBA00004496"/>
    </source>
</evidence>
<keyword evidence="8" id="KW-0342">GTP-binding</keyword>
<dbReference type="FunFam" id="2.40.30.10:FF:000107">
    <property type="entry name" value="Related to translation elongation factor HBS1"/>
    <property type="match status" value="1"/>
</dbReference>
<dbReference type="FunFam" id="3.40.50.300:FF:000204">
    <property type="entry name" value="Translation elongation factor Tu"/>
    <property type="match status" value="1"/>
</dbReference>
<evidence type="ECO:0000256" key="5">
    <source>
        <dbReference type="ARBA" id="ARBA00022801"/>
    </source>
</evidence>
<feature type="compositionally biased region" description="Low complexity" evidence="12">
    <location>
        <begin position="460"/>
        <end position="475"/>
    </location>
</feature>
<keyword evidence="3" id="KW-0963">Cytoplasm</keyword>
<dbReference type="GeneID" id="85493335"/>
<keyword evidence="7" id="KW-0648">Protein biosynthesis</keyword>
<dbReference type="GO" id="GO:0005525">
    <property type="term" value="F:GTP binding"/>
    <property type="evidence" value="ECO:0007669"/>
    <property type="project" value="UniProtKB-KW"/>
</dbReference>
<keyword evidence="5" id="KW-0378">Hydrolase</keyword>
<feature type="region of interest" description="Disordered" evidence="12">
    <location>
        <begin position="14"/>
        <end position="51"/>
    </location>
</feature>
<dbReference type="InterPro" id="IPR027417">
    <property type="entry name" value="P-loop_NTPase"/>
</dbReference>
<evidence type="ECO:0000256" key="3">
    <source>
        <dbReference type="ARBA" id="ARBA00022490"/>
    </source>
</evidence>
<feature type="domain" description="Tr-type G" evidence="13">
    <location>
        <begin position="580"/>
        <end position="805"/>
    </location>
</feature>
<sequence length="1014" mass="108032">MSRHRFVRNMDLGAELADDHPDDYDDEGGYSGEGGYTSDEPDDGMDPEERAQMESTFPLVKEKLKDIKPPITEAAIKDSLWHYWFDVDKAASWLRKDWEKKGDPPAFLIPSPDQQPRPRPSARRAQEIVAPKLEPVTALLTPLQRLKLQREKRNAASGTSSPSTASALPSVKPSTTVSPAPTPPLDEARPKSKLALLAQKRRENASKESTTPSSTSPAASSTDPTPPPADAPAKPISKLAQKMAAARAARAVAPKATAEASVGETSAIDFPSTAVAAEPADEEWEFLPKAKIAQARATPSVFFSLLTTRKQAAVIPDPPSLANMHIAVRGDRAAAEKRVREAFGPGVESPDDIVLRARAGRAGAGDGEATQTKSAVRATKVEQPAPEPVSEAAAAMAKPKEEDLPGPEPAAKGTKPSTKHSKPPKASEKPPVARGSRSQPKAAPKPKAEAKPKADPTPRVPIAKAAVPPAARSKSLPAKQRVMSSGPGTPSRSTSNAPSSRAPSSKASSKPGSNVSTPRRGTGTPLSLAASDLAELGLEDSVDEEFLRREAEKYREVPVPTLKQEELVAKVKEDEEKTGKKNISLVVVGHVDAGKSTLMGRLLYDLGEMSEKEKTANERGSLRVGKSSFAFAWGLDALGDERDRGVTIDIATEHFETPHRNVTLLDAPGHRDFIPAMISGAAQADVALLVIDASPNAFEAGFERGGQTREHAWLVRSLGVKEIIVGVNKMDVVDWDQYRYEDIVAGLKPFLAAAGFAGARTTFLPLAAMKGTNILNDTLPEDADWYKGPSLMAALDRVAVPERPYSVPLRIPISNVFKGQTAIASGVACQGRLASGVVQVGDQVRVVPGDVVASIRTIEVDDDSAPFAVAGQNVTLYLAGVDANQLSIGAVLCPVSYPIRMVSRFQSQILVFDVTTPIIMGTAVELFHHSVNVPANITRLIATTDRTGNVIKNNPRVLQKGTTAVVELTLRAPTGSTRPAIIPLETAKENKEMGRVLLRRGGETIAAGVVTELL</sequence>
<dbReference type="Pfam" id="PF00009">
    <property type="entry name" value="GTP_EFTU"/>
    <property type="match status" value="1"/>
</dbReference>
<dbReference type="KEGG" id="ccac:CcaHIS019_0208260"/>
<dbReference type="InterPro" id="IPR015033">
    <property type="entry name" value="HBS1-like_N"/>
</dbReference>
<protein>
    <recommendedName>
        <fullName evidence="11">Elongation factor 1 alpha-like protein</fullName>
    </recommendedName>
</protein>
<evidence type="ECO:0000259" key="13">
    <source>
        <dbReference type="PROSITE" id="PS51722"/>
    </source>
</evidence>
<dbReference type="InterPro" id="IPR000795">
    <property type="entry name" value="T_Tr_GTP-bd_dom"/>
</dbReference>
<dbReference type="GO" id="GO:0006417">
    <property type="term" value="P:regulation of translation"/>
    <property type="evidence" value="ECO:0007669"/>
    <property type="project" value="UniProtKB-KW"/>
</dbReference>
<accession>A0AA48KYJ3</accession>
<dbReference type="PROSITE" id="PS00301">
    <property type="entry name" value="G_TR_1"/>
    <property type="match status" value="1"/>
</dbReference>
<evidence type="ECO:0000256" key="7">
    <source>
        <dbReference type="ARBA" id="ARBA00022917"/>
    </source>
</evidence>
<evidence type="ECO:0000256" key="8">
    <source>
        <dbReference type="ARBA" id="ARBA00023134"/>
    </source>
</evidence>
<evidence type="ECO:0000256" key="12">
    <source>
        <dbReference type="SAM" id="MobiDB-lite"/>
    </source>
</evidence>
<dbReference type="InterPro" id="IPR009001">
    <property type="entry name" value="Transl_elong_EF1A/Init_IF2_C"/>
</dbReference>
<evidence type="ECO:0000256" key="2">
    <source>
        <dbReference type="ARBA" id="ARBA00007249"/>
    </source>
</evidence>
<dbReference type="GO" id="GO:0002184">
    <property type="term" value="P:cytoplasmic translational termination"/>
    <property type="evidence" value="ECO:0007669"/>
    <property type="project" value="UniProtKB-ARBA"/>
</dbReference>
<dbReference type="FunFam" id="2.40.30.10:FF:000020">
    <property type="entry name" value="Translation elongation factor EF-1"/>
    <property type="match status" value="1"/>
</dbReference>
<dbReference type="CDD" id="cd04093">
    <property type="entry name" value="HBS1_C_III"/>
    <property type="match status" value="1"/>
</dbReference>
<evidence type="ECO:0000256" key="11">
    <source>
        <dbReference type="ARBA" id="ARBA00074866"/>
    </source>
</evidence>
<proteinExistence type="inferred from homology"/>
<dbReference type="Gene3D" id="2.40.30.10">
    <property type="entry name" value="Translation factors"/>
    <property type="match status" value="2"/>
</dbReference>
<dbReference type="EMBL" id="AP028213">
    <property type="protein sequence ID" value="BEI89464.1"/>
    <property type="molecule type" value="Genomic_DNA"/>
</dbReference>
<keyword evidence="15" id="KW-1185">Reference proteome</keyword>
<keyword evidence="4" id="KW-0547">Nucleotide-binding</keyword>
<feature type="compositionally biased region" description="Low complexity" evidence="12">
    <location>
        <begin position="209"/>
        <end position="223"/>
    </location>
</feature>
<dbReference type="GO" id="GO:1990533">
    <property type="term" value="C:Dom34-Hbs1 complex"/>
    <property type="evidence" value="ECO:0007669"/>
    <property type="project" value="UniProtKB-ARBA"/>
</dbReference>
<reference evidence="14" key="1">
    <citation type="journal article" date="2023" name="BMC Genomics">
        <title>Chromosome-level genome assemblies of Cutaneotrichosporon spp. (Trichosporonales, Basidiomycota) reveal imbalanced evolution between nucleotide sequences and chromosome synteny.</title>
        <authorList>
            <person name="Kobayashi Y."/>
            <person name="Kayamori A."/>
            <person name="Aoki K."/>
            <person name="Shiwa Y."/>
            <person name="Matsutani M."/>
            <person name="Fujita N."/>
            <person name="Sugita T."/>
            <person name="Iwasaki W."/>
            <person name="Tanaka N."/>
            <person name="Takashima M."/>
        </authorList>
    </citation>
    <scope>NUCLEOTIDE SEQUENCE</scope>
    <source>
        <strain evidence="14">HIS019</strain>
    </source>
</reference>
<organism evidence="14 15">
    <name type="scientific">Cutaneotrichosporon cavernicola</name>
    <dbReference type="NCBI Taxonomy" id="279322"/>
    <lineage>
        <taxon>Eukaryota</taxon>
        <taxon>Fungi</taxon>
        <taxon>Dikarya</taxon>
        <taxon>Basidiomycota</taxon>
        <taxon>Agaricomycotina</taxon>
        <taxon>Tremellomycetes</taxon>
        <taxon>Trichosporonales</taxon>
        <taxon>Trichosporonaceae</taxon>
        <taxon>Cutaneotrichosporon</taxon>
    </lineage>
</organism>
<dbReference type="SUPFAM" id="SSF52540">
    <property type="entry name" value="P-loop containing nucleoside triphosphate hydrolases"/>
    <property type="match status" value="1"/>
</dbReference>
<dbReference type="Proteomes" id="UP001233271">
    <property type="component" value="Chromosome 2"/>
</dbReference>
<dbReference type="AlphaFoldDB" id="A0AA48KYJ3"/>
<dbReference type="PANTHER" id="PTHR23115">
    <property type="entry name" value="TRANSLATION FACTOR"/>
    <property type="match status" value="1"/>
</dbReference>
<dbReference type="Pfam" id="PF22594">
    <property type="entry name" value="GTP-eEF1A_C"/>
    <property type="match status" value="1"/>
</dbReference>
<comment type="catalytic activity">
    <reaction evidence="9">
        <text>GTP + H2O = GDP + phosphate + H(+)</text>
        <dbReference type="Rhea" id="RHEA:19669"/>
        <dbReference type="ChEBI" id="CHEBI:15377"/>
        <dbReference type="ChEBI" id="CHEBI:15378"/>
        <dbReference type="ChEBI" id="CHEBI:37565"/>
        <dbReference type="ChEBI" id="CHEBI:43474"/>
        <dbReference type="ChEBI" id="CHEBI:58189"/>
    </reaction>
    <physiologicalReaction direction="left-to-right" evidence="9">
        <dbReference type="Rhea" id="RHEA:19670"/>
    </physiologicalReaction>
</comment>
<dbReference type="CDD" id="cd01883">
    <property type="entry name" value="EF1_alpha"/>
    <property type="match status" value="1"/>
</dbReference>
<evidence type="ECO:0000256" key="9">
    <source>
        <dbReference type="ARBA" id="ARBA00049117"/>
    </source>
</evidence>
<feature type="compositionally biased region" description="Low complexity" evidence="12">
    <location>
        <begin position="388"/>
        <end position="397"/>
    </location>
</feature>
<evidence type="ECO:0000313" key="15">
    <source>
        <dbReference type="Proteomes" id="UP001233271"/>
    </source>
</evidence>
<name>A0AA48KYJ3_9TREE</name>
<dbReference type="GO" id="GO:0005829">
    <property type="term" value="C:cytosol"/>
    <property type="evidence" value="ECO:0007669"/>
    <property type="project" value="GOC"/>
</dbReference>
<comment type="subcellular location">
    <subcellularLocation>
        <location evidence="1">Cytoplasm</location>
    </subcellularLocation>
</comment>
<feature type="region of interest" description="Disordered" evidence="12">
    <location>
        <begin position="361"/>
        <end position="526"/>
    </location>
</feature>
<dbReference type="RefSeq" id="XP_060454730.1">
    <property type="nucleotide sequence ID" value="XM_060597881.1"/>
</dbReference>
<evidence type="ECO:0000256" key="4">
    <source>
        <dbReference type="ARBA" id="ARBA00022741"/>
    </source>
</evidence>
<feature type="region of interest" description="Disordered" evidence="12">
    <location>
        <begin position="101"/>
        <end position="241"/>
    </location>
</feature>
<dbReference type="InterPro" id="IPR054696">
    <property type="entry name" value="GTP-eEF1A_C"/>
</dbReference>
<evidence type="ECO:0000256" key="6">
    <source>
        <dbReference type="ARBA" id="ARBA00022845"/>
    </source>
</evidence>
<comment type="similarity">
    <text evidence="2">Belongs to the TRAFAC class translation factor GTPase superfamily. Classic translation factor GTPase family. EF-Tu/EF-1A subfamily.</text>
</comment>
<dbReference type="Pfam" id="PF08938">
    <property type="entry name" value="HBS1_N"/>
    <property type="match status" value="1"/>
</dbReference>
<feature type="compositionally biased region" description="Basic and acidic residues" evidence="12">
    <location>
        <begin position="446"/>
        <end position="456"/>
    </location>
</feature>
<dbReference type="InterPro" id="IPR004161">
    <property type="entry name" value="EFTu-like_2"/>
</dbReference>
<keyword evidence="6" id="KW-0810">Translation regulation</keyword>
<dbReference type="GO" id="GO:0003924">
    <property type="term" value="F:GTPase activity"/>
    <property type="evidence" value="ECO:0007669"/>
    <property type="project" value="InterPro"/>
</dbReference>
<dbReference type="SUPFAM" id="SSF50465">
    <property type="entry name" value="EF-Tu/eEF-1alpha/eIF2-gamma C-terminal domain"/>
    <property type="match status" value="1"/>
</dbReference>
<dbReference type="Gene3D" id="3.40.50.300">
    <property type="entry name" value="P-loop containing nucleotide triphosphate hydrolases"/>
    <property type="match status" value="1"/>
</dbReference>
<dbReference type="InterPro" id="IPR009000">
    <property type="entry name" value="Transl_B-barrel_sf"/>
</dbReference>
<dbReference type="SUPFAM" id="SSF50447">
    <property type="entry name" value="Translation proteins"/>
    <property type="match status" value="1"/>
</dbReference>
<dbReference type="InterPro" id="IPR050100">
    <property type="entry name" value="TRAFAC_GTPase_members"/>
</dbReference>
<feature type="compositionally biased region" description="Low complexity" evidence="12">
    <location>
        <begin position="155"/>
        <end position="179"/>
    </location>
</feature>
<dbReference type="CDD" id="cd16267">
    <property type="entry name" value="HBS1-like_II"/>
    <property type="match status" value="1"/>
</dbReference>
<feature type="compositionally biased region" description="Low complexity" evidence="12">
    <location>
        <begin position="484"/>
        <end position="514"/>
    </location>
</feature>
<dbReference type="InterPro" id="IPR031157">
    <property type="entry name" value="G_TR_CS"/>
</dbReference>
<evidence type="ECO:0000313" key="14">
    <source>
        <dbReference type="EMBL" id="BEI89464.1"/>
    </source>
</evidence>
<dbReference type="PRINTS" id="PR00315">
    <property type="entry name" value="ELONGATNFCT"/>
</dbReference>
<comment type="subunit">
    <text evidence="10">Component of the Dom34-Hbs1 complex, also named Pelota-HBS1L complex, composed of dom34 and hbs1.</text>
</comment>
<evidence type="ECO:0000256" key="10">
    <source>
        <dbReference type="ARBA" id="ARBA00063537"/>
    </source>
</evidence>
<dbReference type="PROSITE" id="PS51722">
    <property type="entry name" value="G_TR_2"/>
    <property type="match status" value="1"/>
</dbReference>
<gene>
    <name evidence="14" type="ORF">CcaverHIS019_0208260</name>
</gene>